<protein>
    <submittedName>
        <fullName evidence="8">Extracellular ligand-binding receptor</fullName>
    </submittedName>
</protein>
<feature type="signal peptide" evidence="6">
    <location>
        <begin position="1"/>
        <end position="25"/>
    </location>
</feature>
<dbReference type="InterPro" id="IPR028082">
    <property type="entry name" value="Peripla_BP_I"/>
</dbReference>
<sequence>MIRRAQRLIPWAAALLLAASVGACKKDEGGAAGENPEGSATATDSGEPIVIAVAGPMTGQYASFGQQMAAGAKQAVADLNAKGGVLGRQLQLEVGDDACDPKQAVAVANQMVQQGAVFVAGHWCSGSSIPANQVYDEEGIVSISPGSTSPKLTEEGGEMVFRVCGRDDQQGEVAAKFLMEQFPGKNIAVLHDKTAYGKGLADETRKNLQAGGLEPTLYEAYTAGEKDYTALVSKLKQNEIDVVYIGGYHTEAGLILRQMREQGMESVLMSGDALVTQEYWSITGDAGAGTLMTFSPDPRKNENAAAVVEVFREQKIEPEGYVLYTYGAIQAWAAAAEAAGKVDADAVVEKLHAMEFETVLGSIGFDDKGDVTAPGYVVYEWKDGAYAYYGEEGGAQAEGGEGGEGENENENGEPPSE</sequence>
<dbReference type="AlphaFoldDB" id="D0LYK9"/>
<dbReference type="HOGENOM" id="CLU_027128_6_0_7"/>
<dbReference type="Pfam" id="PF13458">
    <property type="entry name" value="Peripla_BP_6"/>
    <property type="match status" value="1"/>
</dbReference>
<evidence type="ECO:0000256" key="3">
    <source>
        <dbReference type="ARBA" id="ARBA00022729"/>
    </source>
</evidence>
<reference evidence="8 9" key="1">
    <citation type="journal article" date="2010" name="Stand. Genomic Sci.">
        <title>Complete genome sequence of Haliangium ochraceum type strain (SMP-2).</title>
        <authorList>
            <consortium name="US DOE Joint Genome Institute (JGI-PGF)"/>
            <person name="Ivanova N."/>
            <person name="Daum C."/>
            <person name="Lang E."/>
            <person name="Abt B."/>
            <person name="Kopitz M."/>
            <person name="Saunders E."/>
            <person name="Lapidus A."/>
            <person name="Lucas S."/>
            <person name="Glavina Del Rio T."/>
            <person name="Nolan M."/>
            <person name="Tice H."/>
            <person name="Copeland A."/>
            <person name="Cheng J.F."/>
            <person name="Chen F."/>
            <person name="Bruce D."/>
            <person name="Goodwin L."/>
            <person name="Pitluck S."/>
            <person name="Mavromatis K."/>
            <person name="Pati A."/>
            <person name="Mikhailova N."/>
            <person name="Chen A."/>
            <person name="Palaniappan K."/>
            <person name="Land M."/>
            <person name="Hauser L."/>
            <person name="Chang Y.J."/>
            <person name="Jeffries C.D."/>
            <person name="Detter J.C."/>
            <person name="Brettin T."/>
            <person name="Rohde M."/>
            <person name="Goker M."/>
            <person name="Bristow J."/>
            <person name="Markowitz V."/>
            <person name="Eisen J.A."/>
            <person name="Hugenholtz P."/>
            <person name="Kyrpides N.C."/>
            <person name="Klenk H.P."/>
        </authorList>
    </citation>
    <scope>NUCLEOTIDE SEQUENCE [LARGE SCALE GENOMIC DNA]</scope>
    <source>
        <strain evidence="9">DSM 14365 / CIP 107738 / JCM 11303 / AJ 13395 / SMP-2</strain>
    </source>
</reference>
<evidence type="ECO:0000313" key="8">
    <source>
        <dbReference type="EMBL" id="ACY17875.1"/>
    </source>
</evidence>
<keyword evidence="2" id="KW-0813">Transport</keyword>
<evidence type="ECO:0000256" key="1">
    <source>
        <dbReference type="ARBA" id="ARBA00010062"/>
    </source>
</evidence>
<proteinExistence type="inferred from homology"/>
<comment type="similarity">
    <text evidence="1">Belongs to the leucine-binding protein family.</text>
</comment>
<evidence type="ECO:0000256" key="5">
    <source>
        <dbReference type="SAM" id="MobiDB-lite"/>
    </source>
</evidence>
<accession>D0LYK9</accession>
<feature type="region of interest" description="Disordered" evidence="5">
    <location>
        <begin position="392"/>
        <end position="417"/>
    </location>
</feature>
<evidence type="ECO:0000313" key="9">
    <source>
        <dbReference type="Proteomes" id="UP000001880"/>
    </source>
</evidence>
<organism evidence="8 9">
    <name type="scientific">Haliangium ochraceum (strain DSM 14365 / JCM 11303 / SMP-2)</name>
    <dbReference type="NCBI Taxonomy" id="502025"/>
    <lineage>
        <taxon>Bacteria</taxon>
        <taxon>Pseudomonadati</taxon>
        <taxon>Myxococcota</taxon>
        <taxon>Polyangia</taxon>
        <taxon>Haliangiales</taxon>
        <taxon>Kofleriaceae</taxon>
        <taxon>Haliangium</taxon>
    </lineage>
</organism>
<feature type="chain" id="PRO_5003010715" evidence="6">
    <location>
        <begin position="26"/>
        <end position="417"/>
    </location>
</feature>
<dbReference type="CDD" id="cd06342">
    <property type="entry name" value="PBP1_ABC_LIVBP-like"/>
    <property type="match status" value="1"/>
</dbReference>
<evidence type="ECO:0000256" key="2">
    <source>
        <dbReference type="ARBA" id="ARBA00022448"/>
    </source>
</evidence>
<dbReference type="PRINTS" id="PR00337">
    <property type="entry name" value="LEUILEVALBP"/>
</dbReference>
<dbReference type="InterPro" id="IPR028081">
    <property type="entry name" value="Leu-bd"/>
</dbReference>
<dbReference type="STRING" id="502025.Hoch_5391"/>
<dbReference type="OrthoDB" id="9772589at2"/>
<dbReference type="KEGG" id="hoh:Hoch_5391"/>
<dbReference type="SUPFAM" id="SSF53822">
    <property type="entry name" value="Periplasmic binding protein-like I"/>
    <property type="match status" value="1"/>
</dbReference>
<keyword evidence="8" id="KW-0675">Receptor</keyword>
<feature type="domain" description="Leucine-binding protein" evidence="7">
    <location>
        <begin position="48"/>
        <end position="384"/>
    </location>
</feature>
<feature type="compositionally biased region" description="Acidic residues" evidence="5">
    <location>
        <begin position="401"/>
        <end position="417"/>
    </location>
</feature>
<name>D0LYK9_HALO1</name>
<evidence type="ECO:0000256" key="6">
    <source>
        <dbReference type="SAM" id="SignalP"/>
    </source>
</evidence>
<dbReference type="PANTHER" id="PTHR47151:SF2">
    <property type="entry name" value="AMINO ACID BINDING PROTEIN"/>
    <property type="match status" value="1"/>
</dbReference>
<dbReference type="Proteomes" id="UP000001880">
    <property type="component" value="Chromosome"/>
</dbReference>
<evidence type="ECO:0000256" key="4">
    <source>
        <dbReference type="ARBA" id="ARBA00022970"/>
    </source>
</evidence>
<dbReference type="Gene3D" id="3.40.50.2300">
    <property type="match status" value="2"/>
</dbReference>
<dbReference type="EMBL" id="CP001804">
    <property type="protein sequence ID" value="ACY17875.1"/>
    <property type="molecule type" value="Genomic_DNA"/>
</dbReference>
<dbReference type="eggNOG" id="COG0683">
    <property type="taxonomic scope" value="Bacteria"/>
</dbReference>
<dbReference type="RefSeq" id="WP_012830467.1">
    <property type="nucleotide sequence ID" value="NC_013440.1"/>
</dbReference>
<dbReference type="PROSITE" id="PS51257">
    <property type="entry name" value="PROKAR_LIPOPROTEIN"/>
    <property type="match status" value="1"/>
</dbReference>
<keyword evidence="4" id="KW-0029">Amino-acid transport</keyword>
<gene>
    <name evidence="8" type="ordered locus">Hoch_5391</name>
</gene>
<dbReference type="InterPro" id="IPR000709">
    <property type="entry name" value="Leu_Ile_Val-bd"/>
</dbReference>
<evidence type="ECO:0000259" key="7">
    <source>
        <dbReference type="Pfam" id="PF13458"/>
    </source>
</evidence>
<keyword evidence="9" id="KW-1185">Reference proteome</keyword>
<keyword evidence="3 6" id="KW-0732">Signal</keyword>
<dbReference type="PANTHER" id="PTHR47151">
    <property type="entry name" value="LEU/ILE/VAL-BINDING ABC TRANSPORTER SUBUNIT"/>
    <property type="match status" value="1"/>
</dbReference>
<dbReference type="GO" id="GO:0006865">
    <property type="term" value="P:amino acid transport"/>
    <property type="evidence" value="ECO:0007669"/>
    <property type="project" value="UniProtKB-KW"/>
</dbReference>